<evidence type="ECO:0000313" key="8">
    <source>
        <dbReference type="Proteomes" id="UP000000226"/>
    </source>
</evidence>
<dbReference type="InterPro" id="IPR012677">
    <property type="entry name" value="Nucleotide-bd_a/b_plait_sf"/>
</dbReference>
<feature type="region of interest" description="Disordered" evidence="5">
    <location>
        <begin position="326"/>
        <end position="350"/>
    </location>
</feature>
<dbReference type="AlphaFoldDB" id="V7AL50"/>
<dbReference type="PROSITE" id="PS50102">
    <property type="entry name" value="RRM"/>
    <property type="match status" value="1"/>
</dbReference>
<dbReference type="SMR" id="V7AL50"/>
<dbReference type="EMBL" id="CM002297">
    <property type="protein sequence ID" value="ESW06307.1"/>
    <property type="molecule type" value="Genomic_DNA"/>
</dbReference>
<keyword evidence="8" id="KW-1185">Reference proteome</keyword>
<dbReference type="Proteomes" id="UP000000226">
    <property type="component" value="Chromosome 10"/>
</dbReference>
<sequence length="616" mass="68413">DECLKMADTSFFFTNFPDHFSERDLWKVFQRWGRVLDVFIARKLNARCRRFGFVRFRVTDVLSLERKLDAIWIGTWKLQVNLPKYRRDDASRVGKKRGVVKREVWTPKGQQKLSFAQMVAGDVVLDVRGDADAGGSGKSACGSQEEGYDFQFPVDKESSSWLEGCFFGRLKESPRLQSIKESFILGGFSLVRLRFLGEKYVLLSCDEGEALGKVLEDNKAWLDSLFSELFPWKDSFGCRGIPLQLWCNHCFVSIGSMVGEFVEVDVSNEKRELLEYIRVRVKIPVASMVSLVKDIRINGTWCRVSFEEEASVQALDPKDYCGRWGGGRSEVDTEASSEEGDDGERSGEDVSVHCQEAQRGFGMDQPGEAGGVGSLEESRAVTINAITAGVFGYSPRQHIGLFAGAEKERWVGIETEHRKESPCGVELERVGNRNVGFADSLEEPCDAAFKDGLSPCQQLGLTEVINEARKGCEMITIANEVCHVEDYGSMPLMDAHEEVNVDFLFNGEHSQRDPRCEANEERVLEVENILGHVERSGMDWWSGGVVEGVGGVGAGGLLVSPAELQGHGMGGVSGEFAGDPRCHLHCGEGQVADVSYEAAKKVGRRRKKNLRLRSGP</sequence>
<evidence type="ECO:0000256" key="1">
    <source>
        <dbReference type="ARBA" id="ARBA00022664"/>
    </source>
</evidence>
<dbReference type="CDD" id="cd00590">
    <property type="entry name" value="RRM_SF"/>
    <property type="match status" value="1"/>
</dbReference>
<proteinExistence type="predicted"/>
<dbReference type="InterPro" id="IPR000504">
    <property type="entry name" value="RRM_dom"/>
</dbReference>
<reference evidence="8" key="1">
    <citation type="journal article" date="2014" name="Nat. Genet.">
        <title>A reference genome for common bean and genome-wide analysis of dual domestications.</title>
        <authorList>
            <person name="Schmutz J."/>
            <person name="McClean P.E."/>
            <person name="Mamidi S."/>
            <person name="Wu G.A."/>
            <person name="Cannon S.B."/>
            <person name="Grimwood J."/>
            <person name="Jenkins J."/>
            <person name="Shu S."/>
            <person name="Song Q."/>
            <person name="Chavarro C."/>
            <person name="Torres-Torres M."/>
            <person name="Geffroy V."/>
            <person name="Moghaddam S.M."/>
            <person name="Gao D."/>
            <person name="Abernathy B."/>
            <person name="Barry K."/>
            <person name="Blair M."/>
            <person name="Brick M.A."/>
            <person name="Chovatia M."/>
            <person name="Gepts P."/>
            <person name="Goodstein D.M."/>
            <person name="Gonzales M."/>
            <person name="Hellsten U."/>
            <person name="Hyten D.L."/>
            <person name="Jia G."/>
            <person name="Kelly J.D."/>
            <person name="Kudrna D."/>
            <person name="Lee R."/>
            <person name="Richard M.M."/>
            <person name="Miklas P.N."/>
            <person name="Osorno J.M."/>
            <person name="Rodrigues J."/>
            <person name="Thareau V."/>
            <person name="Urrea C.A."/>
            <person name="Wang M."/>
            <person name="Yu Y."/>
            <person name="Zhang M."/>
            <person name="Wing R.A."/>
            <person name="Cregan P.B."/>
            <person name="Rokhsar D.S."/>
            <person name="Jackson S.A."/>
        </authorList>
    </citation>
    <scope>NUCLEOTIDE SEQUENCE [LARGE SCALE GENOMIC DNA]</scope>
    <source>
        <strain evidence="8">cv. G19833</strain>
    </source>
</reference>
<keyword evidence="4" id="KW-0694">RNA-binding</keyword>
<dbReference type="GO" id="GO:0003723">
    <property type="term" value="F:RNA binding"/>
    <property type="evidence" value="ECO:0007669"/>
    <property type="project" value="UniProtKB-UniRule"/>
</dbReference>
<dbReference type="Gramene" id="ESW06307">
    <property type="protein sequence ID" value="ESW06307"/>
    <property type="gene ID" value="PHAVU_010G036700g"/>
</dbReference>
<evidence type="ECO:0000256" key="3">
    <source>
        <dbReference type="ARBA" id="ARBA00023187"/>
    </source>
</evidence>
<evidence type="ECO:0000256" key="4">
    <source>
        <dbReference type="PROSITE-ProRule" id="PRU00176"/>
    </source>
</evidence>
<dbReference type="GO" id="GO:0006397">
    <property type="term" value="P:mRNA processing"/>
    <property type="evidence" value="ECO:0007669"/>
    <property type="project" value="UniProtKB-KW"/>
</dbReference>
<evidence type="ECO:0000259" key="6">
    <source>
        <dbReference type="PROSITE" id="PS50102"/>
    </source>
</evidence>
<gene>
    <name evidence="7" type="ORF">PHAVU_010G036700g</name>
</gene>
<keyword evidence="2" id="KW-0747">Spliceosome</keyword>
<organism evidence="7 8">
    <name type="scientific">Phaseolus vulgaris</name>
    <name type="common">Kidney bean</name>
    <name type="synonym">French bean</name>
    <dbReference type="NCBI Taxonomy" id="3885"/>
    <lineage>
        <taxon>Eukaryota</taxon>
        <taxon>Viridiplantae</taxon>
        <taxon>Streptophyta</taxon>
        <taxon>Embryophyta</taxon>
        <taxon>Tracheophyta</taxon>
        <taxon>Spermatophyta</taxon>
        <taxon>Magnoliopsida</taxon>
        <taxon>eudicotyledons</taxon>
        <taxon>Gunneridae</taxon>
        <taxon>Pentapetalae</taxon>
        <taxon>rosids</taxon>
        <taxon>fabids</taxon>
        <taxon>Fabales</taxon>
        <taxon>Fabaceae</taxon>
        <taxon>Papilionoideae</taxon>
        <taxon>50 kb inversion clade</taxon>
        <taxon>NPAAA clade</taxon>
        <taxon>indigoferoid/millettioid clade</taxon>
        <taxon>Phaseoleae</taxon>
        <taxon>Phaseolus</taxon>
    </lineage>
</organism>
<dbReference type="SUPFAM" id="SSF54928">
    <property type="entry name" value="RNA-binding domain, RBD"/>
    <property type="match status" value="1"/>
</dbReference>
<evidence type="ECO:0000313" key="7">
    <source>
        <dbReference type="EMBL" id="ESW06307.1"/>
    </source>
</evidence>
<dbReference type="Pfam" id="PF00076">
    <property type="entry name" value="RRM_1"/>
    <property type="match status" value="1"/>
</dbReference>
<dbReference type="SMART" id="SM00360">
    <property type="entry name" value="RRM"/>
    <property type="match status" value="1"/>
</dbReference>
<dbReference type="GO" id="GO:0008380">
    <property type="term" value="P:RNA splicing"/>
    <property type="evidence" value="ECO:0007669"/>
    <property type="project" value="UniProtKB-KW"/>
</dbReference>
<keyword evidence="3" id="KW-0508">mRNA splicing</keyword>
<dbReference type="PANTHER" id="PTHR23147">
    <property type="entry name" value="SERINE/ARGININE RICH SPLICING FACTOR"/>
    <property type="match status" value="1"/>
</dbReference>
<evidence type="ECO:0000256" key="2">
    <source>
        <dbReference type="ARBA" id="ARBA00022728"/>
    </source>
</evidence>
<dbReference type="OrthoDB" id="1418158at2759"/>
<evidence type="ECO:0000256" key="5">
    <source>
        <dbReference type="SAM" id="MobiDB-lite"/>
    </source>
</evidence>
<dbReference type="GO" id="GO:0005681">
    <property type="term" value="C:spliceosomal complex"/>
    <property type="evidence" value="ECO:0007669"/>
    <property type="project" value="UniProtKB-KW"/>
</dbReference>
<keyword evidence="1" id="KW-0507">mRNA processing</keyword>
<dbReference type="Gene3D" id="3.30.70.330">
    <property type="match status" value="1"/>
</dbReference>
<name>V7AL50_PHAVU</name>
<dbReference type="InterPro" id="IPR050907">
    <property type="entry name" value="SRSF"/>
</dbReference>
<feature type="compositionally biased region" description="Acidic residues" evidence="5">
    <location>
        <begin position="332"/>
        <end position="342"/>
    </location>
</feature>
<feature type="non-terminal residue" evidence="7">
    <location>
        <position position="1"/>
    </location>
</feature>
<dbReference type="InterPro" id="IPR035979">
    <property type="entry name" value="RBD_domain_sf"/>
</dbReference>
<feature type="domain" description="RRM" evidence="6">
    <location>
        <begin position="9"/>
        <end position="85"/>
    </location>
</feature>
<protein>
    <recommendedName>
        <fullName evidence="6">RRM domain-containing protein</fullName>
    </recommendedName>
</protein>
<accession>V7AL50</accession>
<feature type="non-terminal residue" evidence="7">
    <location>
        <position position="616"/>
    </location>
</feature>